<evidence type="ECO:0008006" key="3">
    <source>
        <dbReference type="Google" id="ProtNLM"/>
    </source>
</evidence>
<comment type="caution">
    <text evidence="1">The sequence shown here is derived from an EMBL/GenBank/DDBJ whole genome shotgun (WGS) entry which is preliminary data.</text>
</comment>
<sequence>MDENGLEFLRKIADRKAESSSSRALDRIAQSLDLPVEAFFGPDHRGPVDRRTIERETERLLVLVGVHLRQLDPGARTRFGEAVLAMVAPDSAEGCARAAETAGRGDP</sequence>
<keyword evidence="2" id="KW-1185">Reference proteome</keyword>
<gene>
    <name evidence="1" type="ORF">MOTC310_21465</name>
</gene>
<dbReference type="EMBL" id="MLCA01000010">
    <property type="protein sequence ID" value="MEE7492904.1"/>
    <property type="molecule type" value="Genomic_DNA"/>
</dbReference>
<dbReference type="Proteomes" id="UP001355206">
    <property type="component" value="Unassembled WGS sequence"/>
</dbReference>
<protein>
    <recommendedName>
        <fullName evidence="3">XRE family transcriptional regulator</fullName>
    </recommendedName>
</protein>
<reference evidence="1 2" key="1">
    <citation type="journal article" date="2012" name="Genet. Mol. Biol.">
        <title>Analysis of 16S rRNA and mxaF genes revealing insights into Methylobacterium niche-specific plant association.</title>
        <authorList>
            <person name="Dourado M.N."/>
            <person name="Andreote F.D."/>
            <person name="Dini-Andreote F."/>
            <person name="Conti R."/>
            <person name="Araujo J.M."/>
            <person name="Araujo W.L."/>
        </authorList>
    </citation>
    <scope>NUCLEOTIDE SEQUENCE [LARGE SCALE GENOMIC DNA]</scope>
    <source>
        <strain evidence="1 2">TC3-10</strain>
    </source>
</reference>
<organism evidence="1 2">
    <name type="scientific">Methylobacterium oryzae</name>
    <dbReference type="NCBI Taxonomy" id="334852"/>
    <lineage>
        <taxon>Bacteria</taxon>
        <taxon>Pseudomonadati</taxon>
        <taxon>Pseudomonadota</taxon>
        <taxon>Alphaproteobacteria</taxon>
        <taxon>Hyphomicrobiales</taxon>
        <taxon>Methylobacteriaceae</taxon>
        <taxon>Methylobacterium</taxon>
    </lineage>
</organism>
<proteinExistence type="predicted"/>
<accession>A0ABU7TU71</accession>
<evidence type="ECO:0000313" key="1">
    <source>
        <dbReference type="EMBL" id="MEE7492904.1"/>
    </source>
</evidence>
<evidence type="ECO:0000313" key="2">
    <source>
        <dbReference type="Proteomes" id="UP001355206"/>
    </source>
</evidence>
<name>A0ABU7TU71_9HYPH</name>